<dbReference type="Pfam" id="PF02861">
    <property type="entry name" value="Clp_N"/>
    <property type="match status" value="2"/>
</dbReference>
<evidence type="ECO:0000256" key="1">
    <source>
        <dbReference type="PROSITE-ProRule" id="PRU01251"/>
    </source>
</evidence>
<name>A0A543IT10_9ACTN</name>
<dbReference type="OrthoDB" id="3628183at2"/>
<comment type="caution">
    <text evidence="3">The sequence shown here is derived from an EMBL/GenBank/DDBJ whole genome shotgun (WGS) entry which is preliminary data.</text>
</comment>
<dbReference type="InterPro" id="IPR044217">
    <property type="entry name" value="CLPT1/2"/>
</dbReference>
<dbReference type="PANTHER" id="PTHR47016:SF5">
    <property type="entry name" value="CLP DOMAIN SUPERFAMILY PROTEIN"/>
    <property type="match status" value="1"/>
</dbReference>
<evidence type="ECO:0000259" key="2">
    <source>
        <dbReference type="PROSITE" id="PS51903"/>
    </source>
</evidence>
<evidence type="ECO:0000313" key="3">
    <source>
        <dbReference type="EMBL" id="TQM73715.1"/>
    </source>
</evidence>
<keyword evidence="4" id="KW-1185">Reference proteome</keyword>
<dbReference type="Proteomes" id="UP000319213">
    <property type="component" value="Unassembled WGS sequence"/>
</dbReference>
<reference evidence="3 4" key="1">
    <citation type="submission" date="2019-06" db="EMBL/GenBank/DDBJ databases">
        <title>Sequencing the genomes of 1000 actinobacteria strains.</title>
        <authorList>
            <person name="Klenk H.-P."/>
        </authorList>
    </citation>
    <scope>NUCLEOTIDE SEQUENCE [LARGE SCALE GENOMIC DNA]</scope>
    <source>
        <strain evidence="3 4">DSM 43186</strain>
    </source>
</reference>
<organism evidence="3 4">
    <name type="scientific">Thermopolyspora flexuosa</name>
    <dbReference type="NCBI Taxonomy" id="103836"/>
    <lineage>
        <taxon>Bacteria</taxon>
        <taxon>Bacillati</taxon>
        <taxon>Actinomycetota</taxon>
        <taxon>Actinomycetes</taxon>
        <taxon>Streptosporangiales</taxon>
        <taxon>Streptosporangiaceae</taxon>
        <taxon>Thermopolyspora</taxon>
    </lineage>
</organism>
<dbReference type="PROSITE" id="PS51903">
    <property type="entry name" value="CLP_R"/>
    <property type="match status" value="1"/>
</dbReference>
<dbReference type="InterPro" id="IPR004176">
    <property type="entry name" value="Clp_R_N"/>
</dbReference>
<protein>
    <submittedName>
        <fullName evidence="3">ClpA/ClpB-like protein</fullName>
    </submittedName>
</protein>
<proteinExistence type="predicted"/>
<dbReference type="EMBL" id="VFPQ01000001">
    <property type="protein sequence ID" value="TQM73715.1"/>
    <property type="molecule type" value="Genomic_DNA"/>
</dbReference>
<dbReference type="RefSeq" id="WP_142257991.1">
    <property type="nucleotide sequence ID" value="NZ_BMPV01000004.1"/>
</dbReference>
<sequence length="180" mass="19586">MFERFTKQARQLTTAAQAESRRLGHGHIGTEHLLLAMLTMPDTLAGRTLIRHGLGHEAAVEAVRRLSGQDRDLDAELLSEIGIDLNAVREKVEAAFGPGALDRPARSRRSALGHVPFTGRAKKVLELALREAIALKHNHIGDGHVLLGLIRERDGLGARVIAESGLDLAALRREVIEELG</sequence>
<keyword evidence="1" id="KW-0677">Repeat</keyword>
<gene>
    <name evidence="3" type="ORF">FHX40_0368</name>
</gene>
<evidence type="ECO:0000313" key="4">
    <source>
        <dbReference type="Proteomes" id="UP000319213"/>
    </source>
</evidence>
<dbReference type="SUPFAM" id="SSF81923">
    <property type="entry name" value="Double Clp-N motif"/>
    <property type="match status" value="2"/>
</dbReference>
<dbReference type="PANTHER" id="PTHR47016">
    <property type="entry name" value="ATP-DEPENDENT CLP PROTEASE ATP-BINDING SUBUNIT CLPT1, CHLOROPLASTIC"/>
    <property type="match status" value="1"/>
</dbReference>
<dbReference type="Gene3D" id="1.10.1780.10">
    <property type="entry name" value="Clp, N-terminal domain"/>
    <property type="match status" value="2"/>
</dbReference>
<dbReference type="InterPro" id="IPR036628">
    <property type="entry name" value="Clp_N_dom_sf"/>
</dbReference>
<dbReference type="AlphaFoldDB" id="A0A543IT10"/>
<accession>A0A543IT10</accession>
<feature type="domain" description="Clp R" evidence="2">
    <location>
        <begin position="2"/>
        <end position="180"/>
    </location>
</feature>